<protein>
    <submittedName>
        <fullName evidence="2">Enoyl-CoA hydratase-related protein</fullName>
    </submittedName>
</protein>
<sequence>MTDADTNPVLFQVTRGQTAVITLNRPERHNAFNAEVISGLTEIFDLLAKNTDEVRFVILRGAGKSFSAGGDLEWMKDQSYNTLDANREDAQALADMLYKLYALPQLTVALVQGAAMGGGAGLVAACDVAVAVKDTKFKFSEVKLGLTPATISPFVIRAIGPRWARALFASGEGFDAQFAHQIGLVQYVIGSADEFAGMEEHLASLAFAAAPGAVEAAKTLVDDVAGEEINHGLMKTLAHRIADRRASDEGKEGLTAFLEKRKPSWAE</sequence>
<dbReference type="Pfam" id="PF00378">
    <property type="entry name" value="ECH_1"/>
    <property type="match status" value="1"/>
</dbReference>
<evidence type="ECO:0000313" key="2">
    <source>
        <dbReference type="EMBL" id="MFC2924854.1"/>
    </source>
</evidence>
<dbReference type="Gene3D" id="1.10.12.10">
    <property type="entry name" value="Lyase 2-enoyl-coa Hydratase, Chain A, domain 2"/>
    <property type="match status" value="1"/>
</dbReference>
<dbReference type="InterPro" id="IPR014748">
    <property type="entry name" value="Enoyl-CoA_hydra_C"/>
</dbReference>
<keyword evidence="3" id="KW-1185">Reference proteome</keyword>
<comment type="caution">
    <text evidence="2">The sequence shown here is derived from an EMBL/GenBank/DDBJ whole genome shotgun (WGS) entry which is preliminary data.</text>
</comment>
<dbReference type="PANTHER" id="PTHR42964">
    <property type="entry name" value="ENOYL-COA HYDRATASE"/>
    <property type="match status" value="1"/>
</dbReference>
<dbReference type="RefSeq" id="WP_343163441.1">
    <property type="nucleotide sequence ID" value="NZ_JBHRSV010000001.1"/>
</dbReference>
<dbReference type="PANTHER" id="PTHR42964:SF1">
    <property type="entry name" value="POLYKETIDE BIOSYNTHESIS ENOYL-COA HYDRATASE PKSH-RELATED"/>
    <property type="match status" value="1"/>
</dbReference>
<dbReference type="EMBL" id="JBHRSV010000001">
    <property type="protein sequence ID" value="MFC2924854.1"/>
    <property type="molecule type" value="Genomic_DNA"/>
</dbReference>
<proteinExistence type="inferred from homology"/>
<evidence type="ECO:0000313" key="3">
    <source>
        <dbReference type="Proteomes" id="UP001595379"/>
    </source>
</evidence>
<reference evidence="3" key="1">
    <citation type="journal article" date="2019" name="Int. J. Syst. Evol. Microbiol.">
        <title>The Global Catalogue of Microorganisms (GCM) 10K type strain sequencing project: providing services to taxonomists for standard genome sequencing and annotation.</title>
        <authorList>
            <consortium name="The Broad Institute Genomics Platform"/>
            <consortium name="The Broad Institute Genome Sequencing Center for Infectious Disease"/>
            <person name="Wu L."/>
            <person name="Ma J."/>
        </authorList>
    </citation>
    <scope>NUCLEOTIDE SEQUENCE [LARGE SCALE GENOMIC DNA]</scope>
    <source>
        <strain evidence="3">KCTC 52487</strain>
    </source>
</reference>
<accession>A0ABV6ZTU9</accession>
<dbReference type="Gene3D" id="3.90.226.10">
    <property type="entry name" value="2-enoyl-CoA Hydratase, Chain A, domain 1"/>
    <property type="match status" value="1"/>
</dbReference>
<evidence type="ECO:0000256" key="1">
    <source>
        <dbReference type="ARBA" id="ARBA00005254"/>
    </source>
</evidence>
<dbReference type="InterPro" id="IPR051683">
    <property type="entry name" value="Enoyl-CoA_Hydratase/Isomerase"/>
</dbReference>
<organism evidence="2 3">
    <name type="scientific">Hyphobacterium vulgare</name>
    <dbReference type="NCBI Taxonomy" id="1736751"/>
    <lineage>
        <taxon>Bacteria</taxon>
        <taxon>Pseudomonadati</taxon>
        <taxon>Pseudomonadota</taxon>
        <taxon>Alphaproteobacteria</taxon>
        <taxon>Maricaulales</taxon>
        <taxon>Maricaulaceae</taxon>
        <taxon>Hyphobacterium</taxon>
    </lineage>
</organism>
<dbReference type="SUPFAM" id="SSF52096">
    <property type="entry name" value="ClpP/crotonase"/>
    <property type="match status" value="1"/>
</dbReference>
<dbReference type="CDD" id="cd06558">
    <property type="entry name" value="crotonase-like"/>
    <property type="match status" value="1"/>
</dbReference>
<gene>
    <name evidence="2" type="ORF">ACFOOR_01905</name>
</gene>
<dbReference type="Proteomes" id="UP001595379">
    <property type="component" value="Unassembled WGS sequence"/>
</dbReference>
<dbReference type="InterPro" id="IPR001753">
    <property type="entry name" value="Enoyl-CoA_hydra/iso"/>
</dbReference>
<comment type="similarity">
    <text evidence="1">Belongs to the enoyl-CoA hydratase/isomerase family.</text>
</comment>
<name>A0ABV6ZTU9_9PROT</name>
<dbReference type="InterPro" id="IPR029045">
    <property type="entry name" value="ClpP/crotonase-like_dom_sf"/>
</dbReference>